<sequence length="149" mass="16555">MNYLIPKIRARLQAQLAYIRPTDISPSPHEDFVPNGAMFPLVGIKDGPVDVDRLMGGVSECQAEVLCSVMTQIQSGPEATLMGVGDRKGLFEVCADVRTALQDWLPEITDRLIIDAFVVRIAPSRLLMPGNGIIQARTLTFRYLWEENI</sequence>
<name>A0A401FZT2_9BACT</name>
<dbReference type="Proteomes" id="UP000288096">
    <property type="component" value="Unassembled WGS sequence"/>
</dbReference>
<keyword evidence="2" id="KW-1185">Reference proteome</keyword>
<dbReference type="RefSeq" id="WP_124329655.1">
    <property type="nucleotide sequence ID" value="NZ_BEXT01000001.1"/>
</dbReference>
<evidence type="ECO:0000313" key="1">
    <source>
        <dbReference type="EMBL" id="GBC62489.1"/>
    </source>
</evidence>
<proteinExistence type="predicted"/>
<dbReference type="AlphaFoldDB" id="A0A401FZT2"/>
<dbReference type="OrthoDB" id="9937279at2"/>
<reference evidence="2" key="1">
    <citation type="submission" date="2017-11" db="EMBL/GenBank/DDBJ databases">
        <authorList>
            <person name="Watanabe M."/>
            <person name="Kojima H."/>
        </authorList>
    </citation>
    <scope>NUCLEOTIDE SEQUENCE [LARGE SCALE GENOMIC DNA]</scope>
    <source>
        <strain evidence="2">Tokyo 01</strain>
    </source>
</reference>
<organism evidence="1 2">
    <name type="scientific">Desulfonema ishimotonii</name>
    <dbReference type="NCBI Taxonomy" id="45657"/>
    <lineage>
        <taxon>Bacteria</taxon>
        <taxon>Pseudomonadati</taxon>
        <taxon>Thermodesulfobacteriota</taxon>
        <taxon>Desulfobacteria</taxon>
        <taxon>Desulfobacterales</taxon>
        <taxon>Desulfococcaceae</taxon>
        <taxon>Desulfonema</taxon>
    </lineage>
</organism>
<evidence type="ECO:0000313" key="2">
    <source>
        <dbReference type="Proteomes" id="UP000288096"/>
    </source>
</evidence>
<protein>
    <submittedName>
        <fullName evidence="1">Uncharacterized protein</fullName>
    </submittedName>
</protein>
<comment type="caution">
    <text evidence="1">The sequence shown here is derived from an EMBL/GenBank/DDBJ whole genome shotgun (WGS) entry which is preliminary data.</text>
</comment>
<accession>A0A401FZT2</accession>
<dbReference type="EMBL" id="BEXT01000001">
    <property type="protein sequence ID" value="GBC62489.1"/>
    <property type="molecule type" value="Genomic_DNA"/>
</dbReference>
<gene>
    <name evidence="1" type="ORF">DENIS_3461</name>
</gene>
<reference evidence="2" key="2">
    <citation type="submission" date="2019-01" db="EMBL/GenBank/DDBJ databases">
        <title>Genome sequence of Desulfonema ishimotonii strain Tokyo 01.</title>
        <authorList>
            <person name="Fukui M."/>
        </authorList>
    </citation>
    <scope>NUCLEOTIDE SEQUENCE [LARGE SCALE GENOMIC DNA]</scope>
    <source>
        <strain evidence="2">Tokyo 01</strain>
    </source>
</reference>